<comment type="subcellular location">
    <subcellularLocation>
        <location evidence="1">Cell membrane</location>
        <topology evidence="1">Multi-pass membrane protein</topology>
    </subcellularLocation>
    <subcellularLocation>
        <location evidence="6">Membrane</location>
        <topology evidence="6">Multi-pass membrane protein</topology>
    </subcellularLocation>
</comment>
<keyword evidence="10" id="KW-1185">Reference proteome</keyword>
<gene>
    <name evidence="9" type="ORF">KEM10_07690</name>
</gene>
<evidence type="ECO:0000256" key="1">
    <source>
        <dbReference type="ARBA" id="ARBA00004651"/>
    </source>
</evidence>
<keyword evidence="2" id="KW-1003">Cell membrane</keyword>
<comment type="similarity">
    <text evidence="6">Belongs to the exbB/tolQ family.</text>
</comment>
<keyword evidence="3 7" id="KW-0812">Transmembrane</keyword>
<organism evidence="9 10">
    <name type="scientific">Carboxylicivirga linearis</name>
    <dbReference type="NCBI Taxonomy" id="1628157"/>
    <lineage>
        <taxon>Bacteria</taxon>
        <taxon>Pseudomonadati</taxon>
        <taxon>Bacteroidota</taxon>
        <taxon>Bacteroidia</taxon>
        <taxon>Marinilabiliales</taxon>
        <taxon>Marinilabiliaceae</taxon>
        <taxon>Carboxylicivirga</taxon>
    </lineage>
</organism>
<feature type="transmembrane region" description="Helical" evidence="7">
    <location>
        <begin position="92"/>
        <end position="114"/>
    </location>
</feature>
<feature type="transmembrane region" description="Helical" evidence="7">
    <location>
        <begin position="12"/>
        <end position="31"/>
    </location>
</feature>
<reference evidence="9 10" key="1">
    <citation type="journal article" date="2015" name="Int. J. Syst. Evol. Microbiol.">
        <title>Carboxylicivirga linearis sp. nov., isolated from a sea cucumber culture pond.</title>
        <authorList>
            <person name="Wang F.Q."/>
            <person name="Zhou Y.X."/>
            <person name="Lin X.Z."/>
            <person name="Chen G.J."/>
            <person name="Du Z.J."/>
        </authorList>
    </citation>
    <scope>NUCLEOTIDE SEQUENCE [LARGE SCALE GENOMIC DNA]</scope>
    <source>
        <strain evidence="9 10">FB218</strain>
    </source>
</reference>
<dbReference type="RefSeq" id="WP_212215406.1">
    <property type="nucleotide sequence ID" value="NZ_JAGUCO010000004.1"/>
</dbReference>
<comment type="caution">
    <text evidence="9">The sequence shown here is derived from an EMBL/GenBank/DDBJ whole genome shotgun (WGS) entry which is preliminary data.</text>
</comment>
<evidence type="ECO:0000313" key="9">
    <source>
        <dbReference type="EMBL" id="MBS2098160.1"/>
    </source>
</evidence>
<keyword evidence="5 7" id="KW-0472">Membrane</keyword>
<keyword evidence="6" id="KW-0813">Transport</keyword>
<dbReference type="Pfam" id="PF01618">
    <property type="entry name" value="MotA_ExbB"/>
    <property type="match status" value="1"/>
</dbReference>
<sequence length="123" mass="13871">MKDLFFMGGPLFMSVLTLLLLGIVAWMIYHYTVAKHSTVEKKLRYLKYGKSIGLYALITGILGQLIGFYDAFSAIEKMGSVSPAMVFAGIKVSMITTLYGMIIYIISLILWFVLSLRVEKKEE</sequence>
<evidence type="ECO:0000256" key="7">
    <source>
        <dbReference type="SAM" id="Phobius"/>
    </source>
</evidence>
<evidence type="ECO:0000256" key="6">
    <source>
        <dbReference type="RuleBase" id="RU004057"/>
    </source>
</evidence>
<dbReference type="EMBL" id="JAGUCO010000004">
    <property type="protein sequence ID" value="MBS2098160.1"/>
    <property type="molecule type" value="Genomic_DNA"/>
</dbReference>
<dbReference type="InterPro" id="IPR002898">
    <property type="entry name" value="MotA_ExbB_proton_chnl"/>
</dbReference>
<evidence type="ECO:0000313" key="10">
    <source>
        <dbReference type="Proteomes" id="UP000708576"/>
    </source>
</evidence>
<evidence type="ECO:0000256" key="5">
    <source>
        <dbReference type="ARBA" id="ARBA00023136"/>
    </source>
</evidence>
<feature type="domain" description="MotA/TolQ/ExbB proton channel" evidence="8">
    <location>
        <begin position="39"/>
        <end position="121"/>
    </location>
</feature>
<evidence type="ECO:0000259" key="8">
    <source>
        <dbReference type="Pfam" id="PF01618"/>
    </source>
</evidence>
<keyword evidence="6" id="KW-0653">Protein transport</keyword>
<evidence type="ECO:0000256" key="3">
    <source>
        <dbReference type="ARBA" id="ARBA00022692"/>
    </source>
</evidence>
<protein>
    <submittedName>
        <fullName evidence="9">MotA/TolQ/ExbB proton channel family protein</fullName>
    </submittedName>
</protein>
<proteinExistence type="inferred from homology"/>
<accession>A0ABS5JTF3</accession>
<dbReference type="Proteomes" id="UP000708576">
    <property type="component" value="Unassembled WGS sequence"/>
</dbReference>
<feature type="transmembrane region" description="Helical" evidence="7">
    <location>
        <begin position="52"/>
        <end position="72"/>
    </location>
</feature>
<keyword evidence="4 7" id="KW-1133">Transmembrane helix</keyword>
<evidence type="ECO:0000256" key="4">
    <source>
        <dbReference type="ARBA" id="ARBA00022989"/>
    </source>
</evidence>
<evidence type="ECO:0000256" key="2">
    <source>
        <dbReference type="ARBA" id="ARBA00022475"/>
    </source>
</evidence>
<name>A0ABS5JTF3_9BACT</name>